<keyword evidence="6 7" id="KW-0472">Membrane</keyword>
<comment type="caution">
    <text evidence="10">The sequence shown here is derived from an EMBL/GenBank/DDBJ whole genome shotgun (WGS) entry which is preliminary data.</text>
</comment>
<dbReference type="RefSeq" id="WP_200554575.1">
    <property type="nucleotide sequence ID" value="NZ_JAEPES010000001.1"/>
</dbReference>
<dbReference type="EMBL" id="JAEPES010000001">
    <property type="protein sequence ID" value="MBK4346223.1"/>
    <property type="molecule type" value="Genomic_DNA"/>
</dbReference>
<evidence type="ECO:0000256" key="8">
    <source>
        <dbReference type="SAM" id="MobiDB-lite"/>
    </source>
</evidence>
<evidence type="ECO:0000256" key="4">
    <source>
        <dbReference type="ARBA" id="ARBA00022692"/>
    </source>
</evidence>
<dbReference type="PROSITE" id="PS50928">
    <property type="entry name" value="ABC_TM1"/>
    <property type="match status" value="1"/>
</dbReference>
<feature type="transmembrane region" description="Helical" evidence="7">
    <location>
        <begin position="41"/>
        <end position="64"/>
    </location>
</feature>
<feature type="transmembrane region" description="Helical" evidence="7">
    <location>
        <begin position="144"/>
        <end position="173"/>
    </location>
</feature>
<evidence type="ECO:0000256" key="5">
    <source>
        <dbReference type="ARBA" id="ARBA00022989"/>
    </source>
</evidence>
<sequence>MSSTIVSDPMLVPDGPAHPGSKRQRNRWSVRFRVPRAWRRPLAYVGVAIIAIWALVAIFAPLIAPFDPLAQASPRFLAPSGAHLFGTDAVGRDVLSRVIYGARISLPIAVVLVALSLLVGGTIGAIAGYVGGAVDGVLMRIVDLFFAFPSIILAMAVSAALGPSLLNAVFAIVAVSWPSYARVMRSLVLTLRGSNFLAASRLLGISSARALWREIVPNVAGPMLVLSTLELGSAVLLLSGLSFLGLGAIPPTPEWGAMVSDGARVFYYWWIAVFPGIAIFSVVIAFNFLGDVLRDGLDPRSSQSLATTDR</sequence>
<feature type="region of interest" description="Disordered" evidence="8">
    <location>
        <begin position="1"/>
        <end position="24"/>
    </location>
</feature>
<dbReference type="Pfam" id="PF12911">
    <property type="entry name" value="OppC_N"/>
    <property type="match status" value="1"/>
</dbReference>
<accession>A0A934SNJ4</accession>
<evidence type="ECO:0000256" key="3">
    <source>
        <dbReference type="ARBA" id="ARBA00022475"/>
    </source>
</evidence>
<dbReference type="GO" id="GO:0055085">
    <property type="term" value="P:transmembrane transport"/>
    <property type="evidence" value="ECO:0007669"/>
    <property type="project" value="InterPro"/>
</dbReference>
<dbReference type="GO" id="GO:0005886">
    <property type="term" value="C:plasma membrane"/>
    <property type="evidence" value="ECO:0007669"/>
    <property type="project" value="UniProtKB-SubCell"/>
</dbReference>
<dbReference type="AlphaFoldDB" id="A0A934SNJ4"/>
<evidence type="ECO:0000256" key="7">
    <source>
        <dbReference type="RuleBase" id="RU363032"/>
    </source>
</evidence>
<dbReference type="InterPro" id="IPR025966">
    <property type="entry name" value="OppC_N"/>
</dbReference>
<dbReference type="PANTHER" id="PTHR43386">
    <property type="entry name" value="OLIGOPEPTIDE TRANSPORT SYSTEM PERMEASE PROTEIN APPC"/>
    <property type="match status" value="1"/>
</dbReference>
<dbReference type="Proteomes" id="UP000636458">
    <property type="component" value="Unassembled WGS sequence"/>
</dbReference>
<protein>
    <submittedName>
        <fullName evidence="10">ABC transporter permease</fullName>
    </submittedName>
</protein>
<dbReference type="InterPro" id="IPR050366">
    <property type="entry name" value="BP-dependent_transpt_permease"/>
</dbReference>
<evidence type="ECO:0000256" key="1">
    <source>
        <dbReference type="ARBA" id="ARBA00004651"/>
    </source>
</evidence>
<dbReference type="CDD" id="cd06261">
    <property type="entry name" value="TM_PBP2"/>
    <property type="match status" value="1"/>
</dbReference>
<comment type="subcellular location">
    <subcellularLocation>
        <location evidence="1 7">Cell membrane</location>
        <topology evidence="1 7">Multi-pass membrane protein</topology>
    </subcellularLocation>
</comment>
<dbReference type="SUPFAM" id="SSF161098">
    <property type="entry name" value="MetI-like"/>
    <property type="match status" value="1"/>
</dbReference>
<gene>
    <name evidence="10" type="ORF">IV501_01115</name>
</gene>
<evidence type="ECO:0000259" key="9">
    <source>
        <dbReference type="PROSITE" id="PS50928"/>
    </source>
</evidence>
<name>A0A934SNJ4_9MICO</name>
<keyword evidence="3" id="KW-1003">Cell membrane</keyword>
<dbReference type="PANTHER" id="PTHR43386:SF1">
    <property type="entry name" value="D,D-DIPEPTIDE TRANSPORT SYSTEM PERMEASE PROTEIN DDPC-RELATED"/>
    <property type="match status" value="1"/>
</dbReference>
<keyword evidence="2 7" id="KW-0813">Transport</keyword>
<dbReference type="InterPro" id="IPR035906">
    <property type="entry name" value="MetI-like_sf"/>
</dbReference>
<organism evidence="10 11">
    <name type="scientific">Lacisediminihabitans changchengi</name>
    <dbReference type="NCBI Taxonomy" id="2787634"/>
    <lineage>
        <taxon>Bacteria</taxon>
        <taxon>Bacillati</taxon>
        <taxon>Actinomycetota</taxon>
        <taxon>Actinomycetes</taxon>
        <taxon>Micrococcales</taxon>
        <taxon>Microbacteriaceae</taxon>
        <taxon>Lacisediminihabitans</taxon>
    </lineage>
</organism>
<evidence type="ECO:0000313" key="11">
    <source>
        <dbReference type="Proteomes" id="UP000636458"/>
    </source>
</evidence>
<evidence type="ECO:0000256" key="2">
    <source>
        <dbReference type="ARBA" id="ARBA00022448"/>
    </source>
</evidence>
<reference evidence="10" key="1">
    <citation type="submission" date="2021-01" db="EMBL/GenBank/DDBJ databases">
        <title>Lacisediminihabitans sp. nov. strain G11-30, isolated from Antarctic Soil.</title>
        <authorList>
            <person name="Li J."/>
        </authorList>
    </citation>
    <scope>NUCLEOTIDE SEQUENCE</scope>
    <source>
        <strain evidence="10">G11-30</strain>
    </source>
</reference>
<keyword evidence="11" id="KW-1185">Reference proteome</keyword>
<proteinExistence type="inferred from homology"/>
<feature type="transmembrane region" description="Helical" evidence="7">
    <location>
        <begin position="104"/>
        <end position="132"/>
    </location>
</feature>
<dbReference type="Gene3D" id="1.10.3720.10">
    <property type="entry name" value="MetI-like"/>
    <property type="match status" value="1"/>
</dbReference>
<evidence type="ECO:0000313" key="10">
    <source>
        <dbReference type="EMBL" id="MBK4346223.1"/>
    </source>
</evidence>
<feature type="transmembrane region" description="Helical" evidence="7">
    <location>
        <begin position="266"/>
        <end position="290"/>
    </location>
</feature>
<keyword evidence="5 7" id="KW-1133">Transmembrane helix</keyword>
<keyword evidence="4 7" id="KW-0812">Transmembrane</keyword>
<dbReference type="Pfam" id="PF00528">
    <property type="entry name" value="BPD_transp_1"/>
    <property type="match status" value="1"/>
</dbReference>
<comment type="similarity">
    <text evidence="7">Belongs to the binding-protein-dependent transport system permease family.</text>
</comment>
<dbReference type="InterPro" id="IPR000515">
    <property type="entry name" value="MetI-like"/>
</dbReference>
<evidence type="ECO:0000256" key="6">
    <source>
        <dbReference type="ARBA" id="ARBA00023136"/>
    </source>
</evidence>
<feature type="domain" description="ABC transmembrane type-1" evidence="9">
    <location>
        <begin position="102"/>
        <end position="290"/>
    </location>
</feature>
<feature type="transmembrane region" description="Helical" evidence="7">
    <location>
        <begin position="224"/>
        <end position="246"/>
    </location>
</feature>